<dbReference type="InterPro" id="IPR027417">
    <property type="entry name" value="P-loop_NTPase"/>
</dbReference>
<organism evidence="1 2">
    <name type="scientific">Lentihominibacter faecis</name>
    <dbReference type="NCBI Taxonomy" id="2764712"/>
    <lineage>
        <taxon>Bacteria</taxon>
        <taxon>Bacillati</taxon>
        <taxon>Bacillota</taxon>
        <taxon>Clostridia</taxon>
        <taxon>Peptostreptococcales</taxon>
        <taxon>Anaerovoracaceae</taxon>
        <taxon>Lentihominibacter</taxon>
    </lineage>
</organism>
<protein>
    <recommendedName>
        <fullName evidence="3">Cellulose biosynthesis protein BcsQ</fullName>
    </recommendedName>
</protein>
<dbReference type="Gene3D" id="3.40.50.300">
    <property type="entry name" value="P-loop containing nucleotide triphosphate hydrolases"/>
    <property type="match status" value="1"/>
</dbReference>
<gene>
    <name evidence="1" type="ORF">H8876_07885</name>
</gene>
<keyword evidence="2" id="KW-1185">Reference proteome</keyword>
<reference evidence="1" key="1">
    <citation type="submission" date="2020-08" db="EMBL/GenBank/DDBJ databases">
        <authorList>
            <person name="Liu C."/>
            <person name="Sun Q."/>
        </authorList>
    </citation>
    <scope>NUCLEOTIDE SEQUENCE</scope>
    <source>
        <strain evidence="1">BX16</strain>
    </source>
</reference>
<accession>A0A923NCY3</accession>
<comment type="caution">
    <text evidence="1">The sequence shown here is derived from an EMBL/GenBank/DDBJ whole genome shotgun (WGS) entry which is preliminary data.</text>
</comment>
<name>A0A923NCY3_9FIRM</name>
<sequence length="374" mass="42376">MEHITIVLVSSDQEYGKALGLGLLHVCRSFMIRILNPQEILQDNEKNSSDLIIWDGELPEEADAMQGRMIQLVEKPSMIRMDFRKKEFCLYRYSCAQSFVSDIFEIYENLTGRHPVNVARPDIRIFAFTSWEGGAGCSTAAVAVGRELCRYHQRKVLYLSLEEVESTENFFSSYSGAKSMGRYLYHLFHKMAGEDVISEMPFLDGYVIRDEFGLETFAPTRGRNPLRELDPEEFSLFLDSLMQSGRYDTILLDAGDSLSPLDLTCIELAEKVCLIASAQSSAFREAQYMQYLICRCSETVLEKFVKVVNRVTEEELLQEASASIVNGDEDPILPCQLFLGKSRYFSDEKKGKRLAEEGAFQTGIAAVAEKLLEP</sequence>
<evidence type="ECO:0000313" key="1">
    <source>
        <dbReference type="EMBL" id="MBC5999916.1"/>
    </source>
</evidence>
<dbReference type="SUPFAM" id="SSF52540">
    <property type="entry name" value="P-loop containing nucleoside triphosphate hydrolases"/>
    <property type="match status" value="1"/>
</dbReference>
<proteinExistence type="predicted"/>
<evidence type="ECO:0000313" key="2">
    <source>
        <dbReference type="Proteomes" id="UP000644115"/>
    </source>
</evidence>
<dbReference type="EMBL" id="JACRWC010000101">
    <property type="protein sequence ID" value="MBC5999916.1"/>
    <property type="molecule type" value="Genomic_DNA"/>
</dbReference>
<dbReference type="Proteomes" id="UP000644115">
    <property type="component" value="Unassembled WGS sequence"/>
</dbReference>
<dbReference type="AlphaFoldDB" id="A0A923NCY3"/>
<evidence type="ECO:0008006" key="3">
    <source>
        <dbReference type="Google" id="ProtNLM"/>
    </source>
</evidence>
<dbReference type="RefSeq" id="WP_249287285.1">
    <property type="nucleotide sequence ID" value="NZ_JACRWC010000101.1"/>
</dbReference>